<organism evidence="4 5">
    <name type="scientific">Methanobacterium congolense</name>
    <dbReference type="NCBI Taxonomy" id="118062"/>
    <lineage>
        <taxon>Archaea</taxon>
        <taxon>Methanobacteriati</taxon>
        <taxon>Methanobacteriota</taxon>
        <taxon>Methanomada group</taxon>
        <taxon>Methanobacteria</taxon>
        <taxon>Methanobacteriales</taxon>
        <taxon>Methanobacteriaceae</taxon>
        <taxon>Methanobacterium</taxon>
    </lineage>
</organism>
<dbReference type="Proteomes" id="UP000094707">
    <property type="component" value="Chromosome I"/>
</dbReference>
<dbReference type="EMBL" id="LT607756">
    <property type="protein sequence ID" value="SCG84653.1"/>
    <property type="molecule type" value="Genomic_DNA"/>
</dbReference>
<proteinExistence type="inferred from homology"/>
<reference evidence="4 5" key="1">
    <citation type="submission" date="2016-08" db="EMBL/GenBank/DDBJ databases">
        <authorList>
            <person name="Seilhamer J.J."/>
        </authorList>
    </citation>
    <scope>NUCLEOTIDE SEQUENCE [LARGE SCALE GENOMIC DNA]</scope>
    <source>
        <strain evidence="4">Buetzberg</strain>
    </source>
</reference>
<gene>
    <name evidence="1 4" type="primary">sfsA</name>
    <name evidence="4" type="ORF">MCBB_0065</name>
</gene>
<name>A0A1D3KZE2_9EURY</name>
<dbReference type="KEGG" id="mcub:MCBB_0065"/>
<dbReference type="OrthoDB" id="34139at2157"/>
<evidence type="ECO:0000259" key="2">
    <source>
        <dbReference type="Pfam" id="PF03749"/>
    </source>
</evidence>
<evidence type="ECO:0000313" key="4">
    <source>
        <dbReference type="EMBL" id="SCG84653.1"/>
    </source>
</evidence>
<dbReference type="GO" id="GO:0003677">
    <property type="term" value="F:DNA binding"/>
    <property type="evidence" value="ECO:0007669"/>
    <property type="project" value="InterPro"/>
</dbReference>
<evidence type="ECO:0000256" key="1">
    <source>
        <dbReference type="HAMAP-Rule" id="MF_00095"/>
    </source>
</evidence>
<dbReference type="RefSeq" id="WP_071905737.1">
    <property type="nucleotide sequence ID" value="NZ_LT607756.1"/>
</dbReference>
<protein>
    <recommendedName>
        <fullName evidence="1">Sugar fermentation stimulation protein homolog</fullName>
    </recommendedName>
</protein>
<sequence length="265" mass="29959">MIISNLIRGTFLERPNRFTVIFKMDYTLNEDLNGSDSNDQESFTAKAHLRDPGRLEELLFSGVKLLLRPALNPEGRKTKFDVIAVFKDENWVLINSGFHSDIAQELIESGLIKELSGYSVERREYKYGKSRIDFLLSTNAPNSITHINSDNDNSKKMLLEVKGCTLVEEGHARFPDAPTTRGRKHVEELTGAMAEGYTSAVLFLILKEDAADFAPNRVTDPNFSNSLTAARNSGVLIVPYSFKNIYDSPKMELRIKPFKRVEMSF</sequence>
<dbReference type="InterPro" id="IPR040452">
    <property type="entry name" value="SfsA_C"/>
</dbReference>
<dbReference type="InterPro" id="IPR041465">
    <property type="entry name" value="SfsA_N"/>
</dbReference>
<dbReference type="Pfam" id="PF03749">
    <property type="entry name" value="SfsA"/>
    <property type="match status" value="1"/>
</dbReference>
<dbReference type="NCBIfam" id="TIGR00230">
    <property type="entry name" value="sfsA"/>
    <property type="match status" value="1"/>
</dbReference>
<dbReference type="Gene3D" id="3.40.1350.60">
    <property type="match status" value="1"/>
</dbReference>
<accession>A0A1D3KZE2</accession>
<dbReference type="Pfam" id="PF17746">
    <property type="entry name" value="SfsA_N"/>
    <property type="match status" value="1"/>
</dbReference>
<dbReference type="STRING" id="118062.MCBB_0065"/>
<evidence type="ECO:0000259" key="3">
    <source>
        <dbReference type="Pfam" id="PF17746"/>
    </source>
</evidence>
<dbReference type="PATRIC" id="fig|129848.4.peg.69"/>
<dbReference type="PANTHER" id="PTHR30545">
    <property type="entry name" value="SUGAR FERMENTATION STIMULATION PROTEIN A"/>
    <property type="match status" value="1"/>
</dbReference>
<dbReference type="Gene3D" id="2.40.50.580">
    <property type="match status" value="1"/>
</dbReference>
<dbReference type="HAMAP" id="MF_00095">
    <property type="entry name" value="SfsA"/>
    <property type="match status" value="1"/>
</dbReference>
<dbReference type="CDD" id="cd22359">
    <property type="entry name" value="SfsA-like_bacterial"/>
    <property type="match status" value="1"/>
</dbReference>
<feature type="domain" description="Sugar fermentation stimulation protein C-terminal" evidence="2">
    <location>
        <begin position="98"/>
        <end position="243"/>
    </location>
</feature>
<comment type="similarity">
    <text evidence="1">Belongs to the SfsA family.</text>
</comment>
<evidence type="ECO:0000313" key="5">
    <source>
        <dbReference type="Proteomes" id="UP000094707"/>
    </source>
</evidence>
<dbReference type="GeneID" id="30410928"/>
<dbReference type="AlphaFoldDB" id="A0A1D3KZE2"/>
<keyword evidence="5" id="KW-1185">Reference proteome</keyword>
<dbReference type="InterPro" id="IPR005224">
    <property type="entry name" value="SfsA"/>
</dbReference>
<dbReference type="PANTHER" id="PTHR30545:SF2">
    <property type="entry name" value="SUGAR FERMENTATION STIMULATION PROTEIN A"/>
    <property type="match status" value="1"/>
</dbReference>
<feature type="domain" description="SfsA N-terminal OB" evidence="3">
    <location>
        <begin position="12"/>
        <end position="94"/>
    </location>
</feature>